<protein>
    <recommendedName>
        <fullName evidence="2">DUF6697 domain-containing protein</fullName>
    </recommendedName>
</protein>
<keyword evidence="4" id="KW-1185">Reference proteome</keyword>
<dbReference type="EMBL" id="ML119726">
    <property type="protein sequence ID" value="RPA77448.1"/>
    <property type="molecule type" value="Genomic_DNA"/>
</dbReference>
<organism evidence="3 4">
    <name type="scientific">Ascobolus immersus RN42</name>
    <dbReference type="NCBI Taxonomy" id="1160509"/>
    <lineage>
        <taxon>Eukaryota</taxon>
        <taxon>Fungi</taxon>
        <taxon>Dikarya</taxon>
        <taxon>Ascomycota</taxon>
        <taxon>Pezizomycotina</taxon>
        <taxon>Pezizomycetes</taxon>
        <taxon>Pezizales</taxon>
        <taxon>Ascobolaceae</taxon>
        <taxon>Ascobolus</taxon>
    </lineage>
</organism>
<feature type="compositionally biased region" description="Polar residues" evidence="1">
    <location>
        <begin position="369"/>
        <end position="379"/>
    </location>
</feature>
<dbReference type="OrthoDB" id="3176940at2759"/>
<evidence type="ECO:0000256" key="1">
    <source>
        <dbReference type="SAM" id="MobiDB-lite"/>
    </source>
</evidence>
<feature type="compositionally biased region" description="Basic residues" evidence="1">
    <location>
        <begin position="959"/>
        <end position="969"/>
    </location>
</feature>
<evidence type="ECO:0000313" key="3">
    <source>
        <dbReference type="EMBL" id="RPA77448.1"/>
    </source>
</evidence>
<feature type="compositionally biased region" description="Polar residues" evidence="1">
    <location>
        <begin position="419"/>
        <end position="439"/>
    </location>
</feature>
<feature type="compositionally biased region" description="Acidic residues" evidence="1">
    <location>
        <begin position="558"/>
        <end position="567"/>
    </location>
</feature>
<sequence>MADRTAIPPTPPSIMPSIQRTGPGPIRPTTTTSSDPAPTPTIGPALPPSTPTASLLARLQTELMNAETLHSKTRATVLALQMALREAQEAEDMAGKAVQAAKDRIERSQVAVERIKREFEEGIERRGERIVGGSTTRSMGRSMSGSSAGPTVKRSVFGSGVKKEVTEVVGGLSTPGEKKEESVEVEPFASVNGQLDTPDASQATDTPNSAAGSNKSPDAVKRSTEQPPRQLDTPDASQVSTSANRQAPSTNTPSIKPTERLPRRSFGEERPELPEVDFDMAENEPEPSVTEQERSLLAKALFGNDSDDEDVEIPDAPMDFQIPDAPSRDTTVTVRGDSEDGEPEVETQKPVKPIAPPAAVEKSLKVAAPSQSSNETASQPKRKKQTAICSGRGRGRGRGRGGRGSGPVGRSRDLPAQPETPSSIQATPAQTQLDENTPQAKRGRKRRVVEEDEDDDEAPSSDVGENDWDFEHTVSGRKIARAVSTLTSTSARSLRRRSGQPDYRIPQEEDVMVISDDDEEEEQEQADGQADSDEEDEVAVRPTRTTPRRGQGRPRYAEEDEDDDYEPEKEFANGLAGIYDGDEEEEEEEEEEQEGEANQGRGRQKDSVIGPRSKAADRREQMISGNGYRTREEYEALLTGYPRIPTPELETVYPDGLTCKDYVATLPKPVLPEIGQNIIGLKLQYISNVIGGCMQGTFCRVSQKKQRGQIYPCTQYISYKRDWNPDSPHLPGRHGIALAGLRTEEDDGEWWTGSWPTFTCRGTNDWVYCGTYELIPRPMQLEEYRALPPETKRVWAEGFHEKQWGKNAMMKAGVLKHKDEMVPVDIILELLDRNILKSEAFIMKCVGYDEEFYKTLLTHNAAAATDHQGLKVPKDYIIRNLKAVYTKEADIINLEDDDGAEQQNTAVKTEEELENQWGFKKGKLERQIDRRIKKEEKEEKLGLTPFPEDQSCFTPPPARGRKSRSKTVKRQPTEDMSGFTPPPPPRRKASKVPEKGVGSTPVVPPRAAKRARVESVDEVEEEEQPFVQRTITHMVAPVAPMRNDGAHYGEYWQFTFG</sequence>
<feature type="compositionally biased region" description="Acidic residues" evidence="1">
    <location>
        <begin position="450"/>
        <end position="468"/>
    </location>
</feature>
<feature type="compositionally biased region" description="Acidic residues" evidence="1">
    <location>
        <begin position="274"/>
        <end position="285"/>
    </location>
</feature>
<feature type="compositionally biased region" description="Pro residues" evidence="1">
    <location>
        <begin position="37"/>
        <end position="50"/>
    </location>
</feature>
<dbReference type="AlphaFoldDB" id="A0A3N4HY67"/>
<feature type="compositionally biased region" description="Basic and acidic residues" evidence="1">
    <location>
        <begin position="257"/>
        <end position="273"/>
    </location>
</feature>
<feature type="compositionally biased region" description="Acidic residues" evidence="1">
    <location>
        <begin position="582"/>
        <end position="595"/>
    </location>
</feature>
<evidence type="ECO:0000259" key="2">
    <source>
        <dbReference type="Pfam" id="PF20411"/>
    </source>
</evidence>
<feature type="region of interest" description="Disordered" evidence="1">
    <location>
        <begin position="168"/>
        <end position="569"/>
    </location>
</feature>
<feature type="compositionally biased region" description="Polar residues" evidence="1">
    <location>
        <begin position="191"/>
        <end position="216"/>
    </location>
</feature>
<dbReference type="STRING" id="1160509.A0A3N4HY67"/>
<feature type="region of interest" description="Disordered" evidence="1">
    <location>
        <begin position="936"/>
        <end position="1024"/>
    </location>
</feature>
<feature type="compositionally biased region" description="Polar residues" evidence="1">
    <location>
        <begin position="235"/>
        <end position="255"/>
    </location>
</feature>
<evidence type="ECO:0000313" key="4">
    <source>
        <dbReference type="Proteomes" id="UP000275078"/>
    </source>
</evidence>
<gene>
    <name evidence="3" type="ORF">BJ508DRAFT_417056</name>
</gene>
<feature type="region of interest" description="Disordered" evidence="1">
    <location>
        <begin position="582"/>
        <end position="628"/>
    </location>
</feature>
<dbReference type="Pfam" id="PF20411">
    <property type="entry name" value="DUF6697"/>
    <property type="match status" value="1"/>
</dbReference>
<feature type="compositionally biased region" description="Acidic residues" evidence="1">
    <location>
        <begin position="508"/>
        <end position="537"/>
    </location>
</feature>
<name>A0A3N4HY67_ASCIM</name>
<feature type="compositionally biased region" description="Low complexity" evidence="1">
    <location>
        <begin position="133"/>
        <end position="147"/>
    </location>
</feature>
<feature type="region of interest" description="Disordered" evidence="1">
    <location>
        <begin position="133"/>
        <end position="155"/>
    </location>
</feature>
<dbReference type="Proteomes" id="UP000275078">
    <property type="component" value="Unassembled WGS sequence"/>
</dbReference>
<dbReference type="InterPro" id="IPR046520">
    <property type="entry name" value="DUF6697"/>
</dbReference>
<accession>A0A3N4HY67</accession>
<reference evidence="3 4" key="1">
    <citation type="journal article" date="2018" name="Nat. Ecol. Evol.">
        <title>Pezizomycetes genomes reveal the molecular basis of ectomycorrhizal truffle lifestyle.</title>
        <authorList>
            <person name="Murat C."/>
            <person name="Payen T."/>
            <person name="Noel B."/>
            <person name="Kuo A."/>
            <person name="Morin E."/>
            <person name="Chen J."/>
            <person name="Kohler A."/>
            <person name="Krizsan K."/>
            <person name="Balestrini R."/>
            <person name="Da Silva C."/>
            <person name="Montanini B."/>
            <person name="Hainaut M."/>
            <person name="Levati E."/>
            <person name="Barry K.W."/>
            <person name="Belfiori B."/>
            <person name="Cichocki N."/>
            <person name="Clum A."/>
            <person name="Dockter R.B."/>
            <person name="Fauchery L."/>
            <person name="Guy J."/>
            <person name="Iotti M."/>
            <person name="Le Tacon F."/>
            <person name="Lindquist E.A."/>
            <person name="Lipzen A."/>
            <person name="Malagnac F."/>
            <person name="Mello A."/>
            <person name="Molinier V."/>
            <person name="Miyauchi S."/>
            <person name="Poulain J."/>
            <person name="Riccioni C."/>
            <person name="Rubini A."/>
            <person name="Sitrit Y."/>
            <person name="Splivallo R."/>
            <person name="Traeger S."/>
            <person name="Wang M."/>
            <person name="Zifcakova L."/>
            <person name="Wipf D."/>
            <person name="Zambonelli A."/>
            <person name="Paolocci F."/>
            <person name="Nowrousian M."/>
            <person name="Ottonello S."/>
            <person name="Baldrian P."/>
            <person name="Spatafora J.W."/>
            <person name="Henrissat B."/>
            <person name="Nagy L.G."/>
            <person name="Aury J.M."/>
            <person name="Wincker P."/>
            <person name="Grigoriev I.V."/>
            <person name="Bonfante P."/>
            <person name="Martin F.M."/>
        </authorList>
    </citation>
    <scope>NUCLEOTIDE SEQUENCE [LARGE SCALE GENOMIC DNA]</scope>
    <source>
        <strain evidence="3 4">RN42</strain>
    </source>
</reference>
<feature type="domain" description="DUF6697" evidence="2">
    <location>
        <begin position="684"/>
        <end position="858"/>
    </location>
</feature>
<feature type="region of interest" description="Disordered" evidence="1">
    <location>
        <begin position="1"/>
        <end position="52"/>
    </location>
</feature>
<proteinExistence type="predicted"/>
<feature type="compositionally biased region" description="Low complexity" evidence="1">
    <location>
        <begin position="15"/>
        <end position="36"/>
    </location>
</feature>
<feature type="compositionally biased region" description="Low complexity" evidence="1">
    <location>
        <begin position="481"/>
        <end position="492"/>
    </location>
</feature>